<feature type="region of interest" description="Disordered" evidence="8">
    <location>
        <begin position="438"/>
        <end position="478"/>
    </location>
</feature>
<feature type="region of interest" description="Disordered" evidence="8">
    <location>
        <begin position="180"/>
        <end position="232"/>
    </location>
</feature>
<evidence type="ECO:0000256" key="4">
    <source>
        <dbReference type="ARBA" id="ARBA00022963"/>
    </source>
</evidence>
<dbReference type="FunFam" id="3.30.710.10:FF:000005">
    <property type="entry name" value="Potassium channel tetramerization domain-containing 17"/>
    <property type="match status" value="1"/>
</dbReference>
<keyword evidence="4 7" id="KW-0442">Lipid degradation</keyword>
<keyword evidence="11" id="KW-1185">Reference proteome</keyword>
<dbReference type="Gene3D" id="6.10.140.750">
    <property type="match status" value="1"/>
</dbReference>
<keyword evidence="6" id="KW-0325">Glycoprotein</keyword>
<feature type="compositionally biased region" description="Low complexity" evidence="8">
    <location>
        <begin position="189"/>
        <end position="220"/>
    </location>
</feature>
<keyword evidence="3 7" id="KW-0378">Hydrolase</keyword>
<proteinExistence type="inferred from homology"/>
<evidence type="ECO:0000256" key="3">
    <source>
        <dbReference type="ARBA" id="ARBA00022801"/>
    </source>
</evidence>
<evidence type="ECO:0000313" key="10">
    <source>
        <dbReference type="EMBL" id="TRZ02257.1"/>
    </source>
</evidence>
<evidence type="ECO:0000256" key="1">
    <source>
        <dbReference type="ARBA" id="ARBA00007835"/>
    </source>
</evidence>
<dbReference type="GO" id="GO:0005737">
    <property type="term" value="C:cytoplasm"/>
    <property type="evidence" value="ECO:0007669"/>
    <property type="project" value="TreeGrafter"/>
</dbReference>
<dbReference type="EC" id="3.1.1.-" evidence="7"/>
<dbReference type="OrthoDB" id="1244179at2759"/>
<evidence type="ECO:0000256" key="6">
    <source>
        <dbReference type="ARBA" id="ARBA00023180"/>
    </source>
</evidence>
<comment type="caution">
    <text evidence="10">The sequence shown here is derived from an EMBL/GenBank/DDBJ whole genome shotgun (WGS) entry which is preliminary data.</text>
</comment>
<feature type="non-terminal residue" evidence="10">
    <location>
        <position position="1"/>
    </location>
</feature>
<dbReference type="GO" id="GO:0051260">
    <property type="term" value="P:protein homooligomerization"/>
    <property type="evidence" value="ECO:0007669"/>
    <property type="project" value="InterPro"/>
</dbReference>
<dbReference type="InterPro" id="IPR011333">
    <property type="entry name" value="SKP1/BTB/POZ_sf"/>
</dbReference>
<dbReference type="InterPro" id="IPR007000">
    <property type="entry name" value="PLipase_B-like"/>
</dbReference>
<keyword evidence="2" id="KW-0732">Signal</keyword>
<evidence type="ECO:0000256" key="2">
    <source>
        <dbReference type="ARBA" id="ARBA00022729"/>
    </source>
</evidence>
<name>A0A553RJA3_9TELE</name>
<comment type="function">
    <text evidence="7">Putative phospholipase.</text>
</comment>
<keyword evidence="5 7" id="KW-0443">Lipid metabolism</keyword>
<dbReference type="InterPro" id="IPR000210">
    <property type="entry name" value="BTB/POZ_dom"/>
</dbReference>
<feature type="region of interest" description="Disordered" evidence="8">
    <location>
        <begin position="128"/>
        <end position="158"/>
    </location>
</feature>
<dbReference type="Gene3D" id="3.30.710.10">
    <property type="entry name" value="Potassium Channel Kv1.1, Chain A"/>
    <property type="match status" value="1"/>
</dbReference>
<evidence type="ECO:0000259" key="9">
    <source>
        <dbReference type="SMART" id="SM00225"/>
    </source>
</evidence>
<dbReference type="CDD" id="cd18391">
    <property type="entry name" value="BTB_POZ_KCTD17"/>
    <property type="match status" value="1"/>
</dbReference>
<dbReference type="GO" id="GO:0097602">
    <property type="term" value="F:cullin family protein binding"/>
    <property type="evidence" value="ECO:0007669"/>
    <property type="project" value="TreeGrafter"/>
</dbReference>
<feature type="compositionally biased region" description="Polar residues" evidence="8">
    <location>
        <begin position="221"/>
        <end position="232"/>
    </location>
</feature>
<dbReference type="AlphaFoldDB" id="A0A553RJA3"/>
<dbReference type="Gene3D" id="3.30.70.2000">
    <property type="match status" value="2"/>
</dbReference>
<dbReference type="Proteomes" id="UP000316079">
    <property type="component" value="Unassembled WGS sequence"/>
</dbReference>
<protein>
    <recommendedName>
        <fullName evidence="7">Phospholipase B-like</fullName>
        <ecNumber evidence="7">3.1.1.-</ecNumber>
    </recommendedName>
</protein>
<evidence type="ECO:0000313" key="11">
    <source>
        <dbReference type="Proteomes" id="UP000316079"/>
    </source>
</evidence>
<evidence type="ECO:0000256" key="5">
    <source>
        <dbReference type="ARBA" id="ARBA00023098"/>
    </source>
</evidence>
<dbReference type="Pfam" id="PF04916">
    <property type="entry name" value="Phospholip_B"/>
    <property type="match status" value="1"/>
</dbReference>
<dbReference type="GO" id="GO:0016042">
    <property type="term" value="P:lipid catabolic process"/>
    <property type="evidence" value="ECO:0007669"/>
    <property type="project" value="UniProtKB-KW"/>
</dbReference>
<dbReference type="SMART" id="SM00225">
    <property type="entry name" value="BTB"/>
    <property type="match status" value="1"/>
</dbReference>
<feature type="compositionally biased region" description="Acidic residues" evidence="8">
    <location>
        <begin position="454"/>
        <end position="465"/>
    </location>
</feature>
<dbReference type="PANTHER" id="PTHR14958:SF31">
    <property type="entry name" value="BTB_POZ DOMAIN-CONTAINING PROTEIN KCTD5-LIKE ISOFORM X1"/>
    <property type="match status" value="1"/>
</dbReference>
<dbReference type="SUPFAM" id="SSF54695">
    <property type="entry name" value="POZ domain"/>
    <property type="match status" value="1"/>
</dbReference>
<dbReference type="GO" id="GO:0043161">
    <property type="term" value="P:proteasome-mediated ubiquitin-dependent protein catabolic process"/>
    <property type="evidence" value="ECO:0007669"/>
    <property type="project" value="TreeGrafter"/>
</dbReference>
<feature type="compositionally biased region" description="Polar residues" evidence="8">
    <location>
        <begin position="145"/>
        <end position="158"/>
    </location>
</feature>
<evidence type="ECO:0000256" key="8">
    <source>
        <dbReference type="SAM" id="MobiDB-lite"/>
    </source>
</evidence>
<gene>
    <name evidence="10" type="ORF">DNTS_034030</name>
</gene>
<dbReference type="Pfam" id="PF02214">
    <property type="entry name" value="BTB_2"/>
    <property type="match status" value="1"/>
</dbReference>
<accession>A0A553RJA3</accession>
<dbReference type="EMBL" id="SRMA01023993">
    <property type="protein sequence ID" value="TRZ02257.1"/>
    <property type="molecule type" value="Genomic_DNA"/>
</dbReference>
<comment type="similarity">
    <text evidence="1 7">Belongs to the phospholipase B-like family.</text>
</comment>
<organism evidence="10 11">
    <name type="scientific">Danionella cerebrum</name>
    <dbReference type="NCBI Taxonomy" id="2873325"/>
    <lineage>
        <taxon>Eukaryota</taxon>
        <taxon>Metazoa</taxon>
        <taxon>Chordata</taxon>
        <taxon>Craniata</taxon>
        <taxon>Vertebrata</taxon>
        <taxon>Euteleostomi</taxon>
        <taxon>Actinopterygii</taxon>
        <taxon>Neopterygii</taxon>
        <taxon>Teleostei</taxon>
        <taxon>Ostariophysi</taxon>
        <taxon>Cypriniformes</taxon>
        <taxon>Danionidae</taxon>
        <taxon>Danioninae</taxon>
        <taxon>Danionella</taxon>
    </lineage>
</organism>
<dbReference type="Gene3D" id="3.60.60.20">
    <property type="match status" value="2"/>
</dbReference>
<dbReference type="InterPro" id="IPR003131">
    <property type="entry name" value="T1-type_BTB"/>
</dbReference>
<dbReference type="PANTHER" id="PTHR14958">
    <property type="entry name" value="POTASSIUM CHANNEL TETRAMERISATION DOMAIN CONTAINING PROTEIN"/>
    <property type="match status" value="1"/>
</dbReference>
<dbReference type="GO" id="GO:0031463">
    <property type="term" value="C:Cul3-RING ubiquitin ligase complex"/>
    <property type="evidence" value="ECO:0007669"/>
    <property type="project" value="TreeGrafter"/>
</dbReference>
<feature type="domain" description="BTB" evidence="9">
    <location>
        <begin position="240"/>
        <end position="341"/>
    </location>
</feature>
<evidence type="ECO:0000256" key="7">
    <source>
        <dbReference type="RuleBase" id="RU364138"/>
    </source>
</evidence>
<reference evidence="10 11" key="1">
    <citation type="journal article" date="2019" name="Sci. Data">
        <title>Hybrid genome assembly and annotation of Danionella translucida.</title>
        <authorList>
            <person name="Kadobianskyi M."/>
            <person name="Schulze L."/>
            <person name="Schuelke M."/>
            <person name="Judkewitz B."/>
        </authorList>
    </citation>
    <scope>NUCLEOTIDE SEQUENCE [LARGE SCALE GENOMIC DNA]</scope>
    <source>
        <strain evidence="10 11">Bolton</strain>
    </source>
</reference>
<sequence length="511" mass="57699">TYNSQYMVVDLKRISLKKKIEDWSVTIVEQIPGCVVFSDQSQALRHAEAVNGPTTQNGLPLFSRSRFNQTAHRGLPRIYNFRFIEMKPLLFQPEYQVKSESSLAGSQLPQHRSIIPRLRLLYLDKPKPQYHQQQTAASPRERNLQAPTSSHTNRQQQLRSSVLMAGEDKGKTTVLQALPEDGPLSAHSNLNNNNNNNNNNKDTEGSEGTTKSTSTVEQTTGENVISNGSAFNTTGGNNGKWVRLNVGGTVFLTTRQTLLKEQTSFLYRLCQQQDLHSDTDETGAYVIDRDPTYFGPILNYLRHGKLVYNKELAEEGVLEEAEFYNITPLIKLIKDRILERDTKATQQVPPKHVYRVLQCQEEELTQMVSTMSDGWKFEQVSVRAGRKPRPGLLWTVGWTDLPLILMLPMVNIGSSYSYGTEDQAEFLCVVSKELHTSAGGLGTEQNHKTKEEDGAREEDEEEEEKAESNSTPNEWTLPDPWIPDVGYKEVCFSRITILSCAHDAVFILFSV</sequence>
<dbReference type="GO" id="GO:0004620">
    <property type="term" value="F:phospholipase activity"/>
    <property type="evidence" value="ECO:0007669"/>
    <property type="project" value="InterPro"/>
</dbReference>
<dbReference type="InterPro" id="IPR043042">
    <property type="entry name" value="PLipase_B-like_dom3"/>
</dbReference>
<dbReference type="STRING" id="623744.A0A553RJA3"/>